<evidence type="ECO:0008006" key="3">
    <source>
        <dbReference type="Google" id="ProtNLM"/>
    </source>
</evidence>
<organism evidence="1 2">
    <name type="scientific">Mesorhizobium tianshanense</name>
    <dbReference type="NCBI Taxonomy" id="39844"/>
    <lineage>
        <taxon>Bacteria</taxon>
        <taxon>Pseudomonadati</taxon>
        <taxon>Pseudomonadota</taxon>
        <taxon>Alphaproteobacteria</taxon>
        <taxon>Hyphomicrobiales</taxon>
        <taxon>Phyllobacteriaceae</taxon>
        <taxon>Mesorhizobium</taxon>
    </lineage>
</organism>
<reference evidence="1 2" key="1">
    <citation type="journal article" date="2015" name="Stand. Genomic Sci.">
        <title>Genomic Encyclopedia of Bacterial and Archaeal Type Strains, Phase III: the genomes of soil and plant-associated and newly described type strains.</title>
        <authorList>
            <person name="Whitman W.B."/>
            <person name="Woyke T."/>
            <person name="Klenk H.P."/>
            <person name="Zhou Y."/>
            <person name="Lilburn T.G."/>
            <person name="Beck B.J."/>
            <person name="De Vos P."/>
            <person name="Vandamme P."/>
            <person name="Eisen J.A."/>
            <person name="Garrity G."/>
            <person name="Hugenholtz P."/>
            <person name="Kyrpides N.C."/>
        </authorList>
    </citation>
    <scope>NUCLEOTIDE SEQUENCE [LARGE SCALE GENOMIC DNA]</scope>
    <source>
        <strain evidence="1 2">CGMCC 1.2546</strain>
    </source>
</reference>
<evidence type="ECO:0000313" key="1">
    <source>
        <dbReference type="EMBL" id="TWI16522.1"/>
    </source>
</evidence>
<keyword evidence="2" id="KW-1185">Reference proteome</keyword>
<dbReference type="EMBL" id="VLKT01000126">
    <property type="protein sequence ID" value="TWI16522.1"/>
    <property type="molecule type" value="Genomic_DNA"/>
</dbReference>
<dbReference type="AlphaFoldDB" id="A0A562M9N9"/>
<dbReference type="RefSeq" id="WP_145723544.1">
    <property type="nucleotide sequence ID" value="NZ_BSPF01000082.1"/>
</dbReference>
<protein>
    <recommendedName>
        <fullName evidence="3">Transposase</fullName>
    </recommendedName>
</protein>
<evidence type="ECO:0000313" key="2">
    <source>
        <dbReference type="Proteomes" id="UP000317122"/>
    </source>
</evidence>
<accession>A0A562M9N9</accession>
<gene>
    <name evidence="1" type="ORF">IQ26_07696</name>
</gene>
<dbReference type="OrthoDB" id="8256031at2"/>
<name>A0A562M9N9_9HYPH</name>
<sequence>MGHYVGVDVGLRSTSLCIIDEKGKVCPEREVASEIDELAATIRGFAEHVDGVALETGLHG</sequence>
<proteinExistence type="predicted"/>
<dbReference type="Proteomes" id="UP000317122">
    <property type="component" value="Unassembled WGS sequence"/>
</dbReference>
<comment type="caution">
    <text evidence="1">The sequence shown here is derived from an EMBL/GenBank/DDBJ whole genome shotgun (WGS) entry which is preliminary data.</text>
</comment>